<dbReference type="PROSITE" id="PS50929">
    <property type="entry name" value="ABC_TM1F"/>
    <property type="match status" value="1"/>
</dbReference>
<feature type="domain" description="ABC transporter" evidence="9">
    <location>
        <begin position="527"/>
        <end position="763"/>
    </location>
</feature>
<dbReference type="OMA" id="CRLYEPQ"/>
<dbReference type="GO" id="GO:0015031">
    <property type="term" value="P:protein transport"/>
    <property type="evidence" value="ECO:0007669"/>
    <property type="project" value="UniProtKB-KW"/>
</dbReference>
<feature type="compositionally biased region" description="Acidic residues" evidence="7">
    <location>
        <begin position="165"/>
        <end position="176"/>
    </location>
</feature>
<evidence type="ECO:0000256" key="8">
    <source>
        <dbReference type="SAM" id="Phobius"/>
    </source>
</evidence>
<dbReference type="InterPro" id="IPR003593">
    <property type="entry name" value="AAA+_ATPase"/>
</dbReference>
<dbReference type="AlphaFoldDB" id="A0A8C5A9H2"/>
<dbReference type="Proteomes" id="UP000694546">
    <property type="component" value="Chromosome 11"/>
</dbReference>
<dbReference type="SUPFAM" id="SSF52540">
    <property type="entry name" value="P-loop containing nucleoside triphosphate hydrolases"/>
    <property type="match status" value="1"/>
</dbReference>
<evidence type="ECO:0000256" key="3">
    <source>
        <dbReference type="ARBA" id="ARBA00022741"/>
    </source>
</evidence>
<feature type="region of interest" description="Disordered" evidence="7">
    <location>
        <begin position="769"/>
        <end position="809"/>
    </location>
</feature>
<dbReference type="PANTHER" id="PTHR43394">
    <property type="entry name" value="ATP-DEPENDENT PERMEASE MDL1, MITOCHONDRIAL"/>
    <property type="match status" value="1"/>
</dbReference>
<dbReference type="GeneTree" id="ENSGT00940000155431"/>
<dbReference type="GO" id="GO:0016887">
    <property type="term" value="F:ATP hydrolysis activity"/>
    <property type="evidence" value="ECO:0007669"/>
    <property type="project" value="InterPro"/>
</dbReference>
<evidence type="ECO:0000256" key="2">
    <source>
        <dbReference type="ARBA" id="ARBA00022692"/>
    </source>
</evidence>
<dbReference type="InterPro" id="IPR027417">
    <property type="entry name" value="P-loop_NTPase"/>
</dbReference>
<dbReference type="InterPro" id="IPR036640">
    <property type="entry name" value="ABC1_TM_sf"/>
</dbReference>
<dbReference type="PROSITE" id="PS50893">
    <property type="entry name" value="ABC_TRANSPORTER_2"/>
    <property type="match status" value="1"/>
</dbReference>
<feature type="transmembrane region" description="Helical" evidence="8">
    <location>
        <begin position="45"/>
        <end position="70"/>
    </location>
</feature>
<protein>
    <submittedName>
        <fullName evidence="11">ATP-binding cassette, sub-family B (MDR/TAP), member 9</fullName>
    </submittedName>
</protein>
<organism evidence="11 12">
    <name type="scientific">Gadus morhua</name>
    <name type="common">Atlantic cod</name>
    <dbReference type="NCBI Taxonomy" id="8049"/>
    <lineage>
        <taxon>Eukaryota</taxon>
        <taxon>Metazoa</taxon>
        <taxon>Chordata</taxon>
        <taxon>Craniata</taxon>
        <taxon>Vertebrata</taxon>
        <taxon>Euteleostomi</taxon>
        <taxon>Actinopterygii</taxon>
        <taxon>Neopterygii</taxon>
        <taxon>Teleostei</taxon>
        <taxon>Neoteleostei</taxon>
        <taxon>Acanthomorphata</taxon>
        <taxon>Zeiogadaria</taxon>
        <taxon>Gadariae</taxon>
        <taxon>Gadiformes</taxon>
        <taxon>Gadoidei</taxon>
        <taxon>Gadidae</taxon>
        <taxon>Gadus</taxon>
    </lineage>
</organism>
<feature type="transmembrane region" description="Helical" evidence="8">
    <location>
        <begin position="82"/>
        <end position="103"/>
    </location>
</feature>
<evidence type="ECO:0000256" key="5">
    <source>
        <dbReference type="ARBA" id="ARBA00022989"/>
    </source>
</evidence>
<dbReference type="Pfam" id="PF00005">
    <property type="entry name" value="ABC_tran"/>
    <property type="match status" value="1"/>
</dbReference>
<dbReference type="PROSITE" id="PS00211">
    <property type="entry name" value="ABC_TRANSPORTER_1"/>
    <property type="match status" value="1"/>
</dbReference>
<dbReference type="Gene3D" id="3.40.50.300">
    <property type="entry name" value="P-loop containing nucleotide triphosphate hydrolases"/>
    <property type="match status" value="1"/>
</dbReference>
<feature type="transmembrane region" description="Helical" evidence="8">
    <location>
        <begin position="208"/>
        <end position="232"/>
    </location>
</feature>
<dbReference type="SMART" id="SM00382">
    <property type="entry name" value="AAA"/>
    <property type="match status" value="1"/>
</dbReference>
<feature type="region of interest" description="Disordered" evidence="7">
    <location>
        <begin position="144"/>
        <end position="192"/>
    </location>
</feature>
<dbReference type="InterPro" id="IPR003439">
    <property type="entry name" value="ABC_transporter-like_ATP-bd"/>
</dbReference>
<proteinExistence type="predicted"/>
<keyword evidence="5 8" id="KW-1133">Transmembrane helix</keyword>
<keyword evidence="3" id="KW-0547">Nucleotide-binding</keyword>
<evidence type="ECO:0000313" key="11">
    <source>
        <dbReference type="Ensembl" id="ENSGMOP00000028516.1"/>
    </source>
</evidence>
<dbReference type="RefSeq" id="XP_030225589.1">
    <property type="nucleotide sequence ID" value="XM_030369729.1"/>
</dbReference>
<accession>A0A8C5A9H2</accession>
<keyword evidence="2 8" id="KW-0812">Transmembrane</keyword>
<dbReference type="InterPro" id="IPR039421">
    <property type="entry name" value="Type_1_exporter"/>
</dbReference>
<feature type="domain" description="ABC transmembrane type-1" evidence="10">
    <location>
        <begin position="214"/>
        <end position="494"/>
    </location>
</feature>
<dbReference type="GeneID" id="115553464"/>
<reference evidence="11" key="1">
    <citation type="submission" date="2025-08" db="UniProtKB">
        <authorList>
            <consortium name="Ensembl"/>
        </authorList>
    </citation>
    <scope>IDENTIFICATION</scope>
</reference>
<dbReference type="GO" id="GO:0015421">
    <property type="term" value="F:ABC-type oligopeptide transporter activity"/>
    <property type="evidence" value="ECO:0007669"/>
    <property type="project" value="UniProtKB-EC"/>
</dbReference>
<dbReference type="InterPro" id="IPR017871">
    <property type="entry name" value="ABC_transporter-like_CS"/>
</dbReference>
<dbReference type="InterPro" id="IPR011527">
    <property type="entry name" value="ABC1_TM_dom"/>
</dbReference>
<feature type="transmembrane region" description="Helical" evidence="8">
    <location>
        <begin position="115"/>
        <end position="136"/>
    </location>
</feature>
<reference evidence="11" key="2">
    <citation type="submission" date="2025-09" db="UniProtKB">
        <authorList>
            <consortium name="Ensembl"/>
        </authorList>
    </citation>
    <scope>IDENTIFICATION</scope>
</reference>
<evidence type="ECO:0000313" key="12">
    <source>
        <dbReference type="Proteomes" id="UP000694546"/>
    </source>
</evidence>
<dbReference type="Ensembl" id="ENSGMOT00000067513.1">
    <property type="protein sequence ID" value="ENSGMOP00000028516.1"/>
    <property type="gene ID" value="ENSGMOG00000014194.2"/>
</dbReference>
<keyword evidence="4" id="KW-0067">ATP-binding</keyword>
<evidence type="ECO:0000256" key="4">
    <source>
        <dbReference type="ARBA" id="ARBA00022840"/>
    </source>
</evidence>
<dbReference type="Pfam" id="PF00664">
    <property type="entry name" value="ABC_membrane"/>
    <property type="match status" value="1"/>
</dbReference>
<sequence length="809" mass="87001">MNVKISVGCTLAFTLVDLILSTVLYCHGSRLSSFSEDLLDFNVLLSLVDLWGCVLIRACLLIGASAGVLWNRELGPRRVSQLYTLVLLVSLALGTFALVKLLILSEREGGLTPWFLGLFSWTCVSSLGMVLLWGLLGKETVPGGGGGGGDGGGDEDRERLVDDREKEEEEKEEGEEGLGRRTGAKAGPQKTGSGATLGRLLWYCSEDVGLLSTAFLFLLISAVCEAFLPYYTGKAIDGIVTQQSMEDFTQPLLKLSALALASALAIGVRGGVFSLTLARLSLRLRNKLFRSLMRQEIGFFDANHTGDITSRLTSDTTQVSDLVSINVNIFLRSAVKAVGFFVFMFGLSWRLTLVTLMGFPFIAVVSKVYGEYYKRLTKEVQTSLAAANKVAEEVISSMRTVRSFACEEREADSYYSRLLVMYRLNRRQALAYACFAWSSSLSELALEVAILYYGGHLVVSGQMTGGTLIAFVIYALELVECLESISSVYSGLMQGVGAAEKVFEYLDREPQHRNDGQEAPPTCTGLVEFRDVTFAYPTRPETAILKGVSFTLRPGEVTALVGPSGSGKSSCVGLLENYYPPGGGQVLLDGRPVHTYRHDHLHSAVSLVGQEPVLFARTVEENISYGLTDVSMETVVEAASQANAHDFISALTRGYHTGVGEKGTQLSGGQKQRVAIARALIRQPCVLILDEATSALDAESEHIVQQALGAVMHGRTVLVVAHRLSTVERAHNILVLEAGAVAEQGSHAQLMARGGLYCRLVQRQLRGLEAGEAEVPTAPTGGGGGGGEEEEEERPAWTDAGCGGGGGGL</sequence>
<feature type="transmembrane region" description="Helical" evidence="8">
    <location>
        <begin position="252"/>
        <end position="278"/>
    </location>
</feature>
<dbReference type="PIRSF" id="PIRSF002773">
    <property type="entry name" value="ABC_prm/ATPase_B"/>
    <property type="match status" value="1"/>
</dbReference>
<dbReference type="SUPFAM" id="SSF90123">
    <property type="entry name" value="ABC transporter transmembrane region"/>
    <property type="match status" value="1"/>
</dbReference>
<dbReference type="PANTHER" id="PTHR43394:SF21">
    <property type="entry name" value="ATP BINDING CASSETTE SUBFAMILY B MEMBER 9"/>
    <property type="match status" value="1"/>
</dbReference>
<evidence type="ECO:0000259" key="9">
    <source>
        <dbReference type="PROSITE" id="PS50893"/>
    </source>
</evidence>
<evidence type="ECO:0000256" key="6">
    <source>
        <dbReference type="ARBA" id="ARBA00023136"/>
    </source>
</evidence>
<dbReference type="OrthoDB" id="6500128at2759"/>
<evidence type="ECO:0000256" key="7">
    <source>
        <dbReference type="SAM" id="MobiDB-lite"/>
    </source>
</evidence>
<dbReference type="Gene3D" id="1.20.1560.10">
    <property type="entry name" value="ABC transporter type 1, transmembrane domain"/>
    <property type="match status" value="1"/>
</dbReference>
<keyword evidence="12" id="KW-1185">Reference proteome</keyword>
<feature type="compositionally biased region" description="Basic and acidic residues" evidence="7">
    <location>
        <begin position="154"/>
        <end position="164"/>
    </location>
</feature>
<comment type="subcellular location">
    <subcellularLocation>
        <location evidence="1">Membrane</location>
        <topology evidence="1">Multi-pass membrane protein</topology>
    </subcellularLocation>
</comment>
<name>A0A8C5A9H2_GADMO</name>
<evidence type="ECO:0000259" key="10">
    <source>
        <dbReference type="PROSITE" id="PS50929"/>
    </source>
</evidence>
<gene>
    <name evidence="11" type="primary">abcb9</name>
</gene>
<dbReference type="GO" id="GO:0005765">
    <property type="term" value="C:lysosomal membrane"/>
    <property type="evidence" value="ECO:0007669"/>
    <property type="project" value="UniProtKB-SubCell"/>
</dbReference>
<evidence type="ECO:0000256" key="1">
    <source>
        <dbReference type="ARBA" id="ARBA00004141"/>
    </source>
</evidence>
<dbReference type="GO" id="GO:0005524">
    <property type="term" value="F:ATP binding"/>
    <property type="evidence" value="ECO:0007669"/>
    <property type="project" value="UniProtKB-KW"/>
</dbReference>
<keyword evidence="6 8" id="KW-0472">Membrane</keyword>